<evidence type="ECO:0000313" key="3">
    <source>
        <dbReference type="Proteomes" id="UP000001542"/>
    </source>
</evidence>
<dbReference type="VEuPathDB" id="TrichDB:TVAG_028530"/>
<protein>
    <submittedName>
        <fullName evidence="2">Uncharacterized protein</fullName>
    </submittedName>
</protein>
<dbReference type="OrthoDB" id="413746at2759"/>
<gene>
    <name evidence="2" type="ORF">TVAG_028530</name>
</gene>
<dbReference type="VEuPathDB" id="TrichDB:TVAGG3_0556910"/>
<evidence type="ECO:0000313" key="2">
    <source>
        <dbReference type="EMBL" id="EAY13900.1"/>
    </source>
</evidence>
<dbReference type="Proteomes" id="UP000001542">
    <property type="component" value="Unassembled WGS sequence"/>
</dbReference>
<keyword evidence="1" id="KW-1133">Transmembrane helix</keyword>
<dbReference type="InParanoid" id="A2E0A0"/>
<dbReference type="RefSeq" id="XP_001326123.1">
    <property type="nucleotide sequence ID" value="XM_001326088.1"/>
</dbReference>
<sequence>MGAKSYQPLFAFLYVNFAVIAFVLYKLLVNYTPIIPKTENLLCDWNSSTKVGGTKRDVVFLFATAFGKGLTLCIKSLRSTGSKCRIILFVPKSIYVPAEDIAGVLKYSVEIEYIDLHTRNKLQVPHMDRYEHELAWLNAHFKDVDRVLHTDAFDVFFQGDPFAESLKNDTLTLALEPHQFKSCGWNLAWLRDCYGATVLSQLNHRFILCSGSIGGSAYDYVKLLNLMTTSKEWITCWQSSMDQPILNYLVWTGALKENGIRYKITGCNEGFFTMQWCVKMREIRYNQYGQIISLEDTVPFYLHQYNRFPELQHLLYEKCGLE</sequence>
<reference evidence="2" key="2">
    <citation type="journal article" date="2007" name="Science">
        <title>Draft genome sequence of the sexually transmitted pathogen Trichomonas vaginalis.</title>
        <authorList>
            <person name="Carlton J.M."/>
            <person name="Hirt R.P."/>
            <person name="Silva J.C."/>
            <person name="Delcher A.L."/>
            <person name="Schatz M."/>
            <person name="Zhao Q."/>
            <person name="Wortman J.R."/>
            <person name="Bidwell S.L."/>
            <person name="Alsmark U.C.M."/>
            <person name="Besteiro S."/>
            <person name="Sicheritz-Ponten T."/>
            <person name="Noel C.J."/>
            <person name="Dacks J.B."/>
            <person name="Foster P.G."/>
            <person name="Simillion C."/>
            <person name="Van de Peer Y."/>
            <person name="Miranda-Saavedra D."/>
            <person name="Barton G.J."/>
            <person name="Westrop G.D."/>
            <person name="Mueller S."/>
            <person name="Dessi D."/>
            <person name="Fiori P.L."/>
            <person name="Ren Q."/>
            <person name="Paulsen I."/>
            <person name="Zhang H."/>
            <person name="Bastida-Corcuera F.D."/>
            <person name="Simoes-Barbosa A."/>
            <person name="Brown M.T."/>
            <person name="Hayes R.D."/>
            <person name="Mukherjee M."/>
            <person name="Okumura C.Y."/>
            <person name="Schneider R."/>
            <person name="Smith A.J."/>
            <person name="Vanacova S."/>
            <person name="Villalvazo M."/>
            <person name="Haas B.J."/>
            <person name="Pertea M."/>
            <person name="Feldblyum T.V."/>
            <person name="Utterback T.R."/>
            <person name="Shu C.L."/>
            <person name="Osoegawa K."/>
            <person name="de Jong P.J."/>
            <person name="Hrdy I."/>
            <person name="Horvathova L."/>
            <person name="Zubacova Z."/>
            <person name="Dolezal P."/>
            <person name="Malik S.B."/>
            <person name="Logsdon J.M. Jr."/>
            <person name="Henze K."/>
            <person name="Gupta A."/>
            <person name="Wang C.C."/>
            <person name="Dunne R.L."/>
            <person name="Upcroft J.A."/>
            <person name="Upcroft P."/>
            <person name="White O."/>
            <person name="Salzberg S.L."/>
            <person name="Tang P."/>
            <person name="Chiu C.-H."/>
            <person name="Lee Y.-S."/>
            <person name="Embley T.M."/>
            <person name="Coombs G.H."/>
            <person name="Mottram J.C."/>
            <person name="Tachezy J."/>
            <person name="Fraser-Liggett C.M."/>
            <person name="Johnson P.J."/>
        </authorList>
    </citation>
    <scope>NUCLEOTIDE SEQUENCE [LARGE SCALE GENOMIC DNA]</scope>
    <source>
        <strain evidence="2">G3</strain>
    </source>
</reference>
<keyword evidence="1" id="KW-0472">Membrane</keyword>
<keyword evidence="1" id="KW-0812">Transmembrane</keyword>
<evidence type="ECO:0000256" key="1">
    <source>
        <dbReference type="SAM" id="Phobius"/>
    </source>
</evidence>
<feature type="transmembrane region" description="Helical" evidence="1">
    <location>
        <begin position="6"/>
        <end position="28"/>
    </location>
</feature>
<dbReference type="EMBL" id="DS113278">
    <property type="protein sequence ID" value="EAY13900.1"/>
    <property type="molecule type" value="Genomic_DNA"/>
</dbReference>
<keyword evidence="3" id="KW-1185">Reference proteome</keyword>
<proteinExistence type="predicted"/>
<dbReference type="SUPFAM" id="SSF53448">
    <property type="entry name" value="Nucleotide-diphospho-sugar transferases"/>
    <property type="match status" value="1"/>
</dbReference>
<accession>A2E0A0</accession>
<dbReference type="AlphaFoldDB" id="A2E0A0"/>
<reference evidence="2" key="1">
    <citation type="submission" date="2006-10" db="EMBL/GenBank/DDBJ databases">
        <authorList>
            <person name="Amadeo P."/>
            <person name="Zhao Q."/>
            <person name="Wortman J."/>
            <person name="Fraser-Liggett C."/>
            <person name="Carlton J."/>
        </authorList>
    </citation>
    <scope>NUCLEOTIDE SEQUENCE</scope>
    <source>
        <strain evidence="2">G3</strain>
    </source>
</reference>
<name>A2E0A0_TRIV3</name>
<dbReference type="InterPro" id="IPR029044">
    <property type="entry name" value="Nucleotide-diphossugar_trans"/>
</dbReference>
<organism evidence="2 3">
    <name type="scientific">Trichomonas vaginalis (strain ATCC PRA-98 / G3)</name>
    <dbReference type="NCBI Taxonomy" id="412133"/>
    <lineage>
        <taxon>Eukaryota</taxon>
        <taxon>Metamonada</taxon>
        <taxon>Parabasalia</taxon>
        <taxon>Trichomonadida</taxon>
        <taxon>Trichomonadidae</taxon>
        <taxon>Trichomonas</taxon>
    </lineage>
</organism>
<dbReference type="KEGG" id="tva:4771887"/>